<dbReference type="AlphaFoldDB" id="A0A383ABK5"/>
<sequence>MRPTEKPSNTEAKTFVASNQRKSDFVM</sequence>
<reference evidence="2" key="1">
    <citation type="submission" date="2018-05" db="EMBL/GenBank/DDBJ databases">
        <authorList>
            <person name="Lanie J.A."/>
            <person name="Ng W.-L."/>
            <person name="Kazmierczak K.M."/>
            <person name="Andrzejewski T.M."/>
            <person name="Davidsen T.M."/>
            <person name="Wayne K.J."/>
            <person name="Tettelin H."/>
            <person name="Glass J.I."/>
            <person name="Rusch D."/>
            <person name="Podicherti R."/>
            <person name="Tsui H.-C.T."/>
            <person name="Winkler M.E."/>
        </authorList>
    </citation>
    <scope>NUCLEOTIDE SEQUENCE</scope>
</reference>
<proteinExistence type="predicted"/>
<feature type="region of interest" description="Disordered" evidence="1">
    <location>
        <begin position="1"/>
        <end position="27"/>
    </location>
</feature>
<name>A0A383ABK5_9ZZZZ</name>
<dbReference type="EMBL" id="UINC01190415">
    <property type="protein sequence ID" value="SVE04565.1"/>
    <property type="molecule type" value="Genomic_DNA"/>
</dbReference>
<protein>
    <submittedName>
        <fullName evidence="2">Uncharacterized protein</fullName>
    </submittedName>
</protein>
<organism evidence="2">
    <name type="scientific">marine metagenome</name>
    <dbReference type="NCBI Taxonomy" id="408172"/>
    <lineage>
        <taxon>unclassified sequences</taxon>
        <taxon>metagenomes</taxon>
        <taxon>ecological metagenomes</taxon>
    </lineage>
</organism>
<accession>A0A383ABK5</accession>
<evidence type="ECO:0000313" key="2">
    <source>
        <dbReference type="EMBL" id="SVE04565.1"/>
    </source>
</evidence>
<gene>
    <name evidence="2" type="ORF">METZ01_LOCUS457419</name>
</gene>
<feature type="compositionally biased region" description="Polar residues" evidence="1">
    <location>
        <begin position="1"/>
        <end position="20"/>
    </location>
</feature>
<evidence type="ECO:0000256" key="1">
    <source>
        <dbReference type="SAM" id="MobiDB-lite"/>
    </source>
</evidence>